<gene>
    <name evidence="1" type="ORF">JTE90_023855</name>
</gene>
<name>A0AAV6TLZ3_9ARAC</name>
<dbReference type="AlphaFoldDB" id="A0AAV6TLZ3"/>
<dbReference type="EMBL" id="JAFNEN010002334">
    <property type="protein sequence ID" value="KAG8172817.1"/>
    <property type="molecule type" value="Genomic_DNA"/>
</dbReference>
<proteinExistence type="predicted"/>
<comment type="caution">
    <text evidence="1">The sequence shown here is derived from an EMBL/GenBank/DDBJ whole genome shotgun (WGS) entry which is preliminary data.</text>
</comment>
<reference evidence="1 2" key="1">
    <citation type="journal article" date="2022" name="Nat. Ecol. Evol.">
        <title>A masculinizing supergene underlies an exaggerated male reproductive morph in a spider.</title>
        <authorList>
            <person name="Hendrickx F."/>
            <person name="De Corte Z."/>
            <person name="Sonet G."/>
            <person name="Van Belleghem S.M."/>
            <person name="Kostlbacher S."/>
            <person name="Vangestel C."/>
        </authorList>
    </citation>
    <scope>NUCLEOTIDE SEQUENCE [LARGE SCALE GENOMIC DNA]</scope>
    <source>
        <strain evidence="1">W744_W776</strain>
    </source>
</reference>
<keyword evidence="2" id="KW-1185">Reference proteome</keyword>
<evidence type="ECO:0000313" key="1">
    <source>
        <dbReference type="EMBL" id="KAG8172817.1"/>
    </source>
</evidence>
<evidence type="ECO:0000313" key="2">
    <source>
        <dbReference type="Proteomes" id="UP000827092"/>
    </source>
</evidence>
<protein>
    <submittedName>
        <fullName evidence="1">Uncharacterized protein</fullName>
    </submittedName>
</protein>
<organism evidence="1 2">
    <name type="scientific">Oedothorax gibbosus</name>
    <dbReference type="NCBI Taxonomy" id="931172"/>
    <lineage>
        <taxon>Eukaryota</taxon>
        <taxon>Metazoa</taxon>
        <taxon>Ecdysozoa</taxon>
        <taxon>Arthropoda</taxon>
        <taxon>Chelicerata</taxon>
        <taxon>Arachnida</taxon>
        <taxon>Araneae</taxon>
        <taxon>Araneomorphae</taxon>
        <taxon>Entelegynae</taxon>
        <taxon>Araneoidea</taxon>
        <taxon>Linyphiidae</taxon>
        <taxon>Erigoninae</taxon>
        <taxon>Oedothorax</taxon>
    </lineage>
</organism>
<sequence length="164" mass="18642">MRILIILTFSGNITHIFNLETNSMYSFLCIYEQNNFKMKKQDVWNLSNIVLHPLHSILNRRISSIDDLCCILFSKILLWLAGHPGNHLKTFIANRVFQSSAVDRGLSVETCALGSNPLISFSRVLGPEDLHTRSCGGMDHDSVDRKIRQMCHPGNRNEGFQILV</sequence>
<dbReference type="Proteomes" id="UP000827092">
    <property type="component" value="Unassembled WGS sequence"/>
</dbReference>
<accession>A0AAV6TLZ3</accession>